<evidence type="ECO:0000256" key="3">
    <source>
        <dbReference type="ARBA" id="ARBA00022475"/>
    </source>
</evidence>
<evidence type="ECO:0000256" key="1">
    <source>
        <dbReference type="ARBA" id="ARBA00004651"/>
    </source>
</evidence>
<evidence type="ECO:0000256" key="4">
    <source>
        <dbReference type="ARBA" id="ARBA00022692"/>
    </source>
</evidence>
<dbReference type="Pfam" id="PF00893">
    <property type="entry name" value="Multi_Drug_Res"/>
    <property type="match status" value="1"/>
</dbReference>
<dbReference type="InterPro" id="IPR037185">
    <property type="entry name" value="EmrE-like"/>
</dbReference>
<keyword evidence="3" id="KW-1003">Cell membrane</keyword>
<evidence type="ECO:0000256" key="7">
    <source>
        <dbReference type="RuleBase" id="RU003942"/>
    </source>
</evidence>
<evidence type="ECO:0000256" key="5">
    <source>
        <dbReference type="ARBA" id="ARBA00022989"/>
    </source>
</evidence>
<keyword evidence="6 8" id="KW-0472">Membrane</keyword>
<dbReference type="RefSeq" id="WP_425309035.1">
    <property type="nucleotide sequence ID" value="NZ_CP154795.1"/>
</dbReference>
<keyword evidence="4 7" id="KW-0812">Transmembrane</keyword>
<evidence type="ECO:0000256" key="2">
    <source>
        <dbReference type="ARBA" id="ARBA00022448"/>
    </source>
</evidence>
<dbReference type="EMBL" id="CP154795">
    <property type="protein sequence ID" value="XAN07571.1"/>
    <property type="molecule type" value="Genomic_DNA"/>
</dbReference>
<proteinExistence type="inferred from homology"/>
<dbReference type="SUPFAM" id="SSF103481">
    <property type="entry name" value="Multidrug resistance efflux transporter EmrE"/>
    <property type="match status" value="1"/>
</dbReference>
<keyword evidence="2" id="KW-0813">Transport</keyword>
<gene>
    <name evidence="9" type="ORF">AADG42_09780</name>
</gene>
<name>A0ABZ3FNE7_9ACTN</name>
<keyword evidence="10" id="KW-1185">Reference proteome</keyword>
<dbReference type="PANTHER" id="PTHR30561">
    <property type="entry name" value="SMR FAMILY PROTON-DEPENDENT DRUG EFFLUX TRANSPORTER SUGE"/>
    <property type="match status" value="1"/>
</dbReference>
<reference evidence="9 10" key="1">
    <citation type="submission" date="2024-04" db="EMBL/GenBank/DDBJ databases">
        <title>Isolation of an actinomycete strain from pig manure.</title>
        <authorList>
            <person name="Gong T."/>
            <person name="Yu Z."/>
            <person name="An M."/>
            <person name="Wei C."/>
            <person name="Yang W."/>
            <person name="Liu L."/>
        </authorList>
    </citation>
    <scope>NUCLEOTIDE SEQUENCE [LARGE SCALE GENOMIC DNA]</scope>
    <source>
        <strain evidence="9 10">ZF39</strain>
    </source>
</reference>
<sequence>MNGYIPLAGAIVVEVIATLSLRGASRQGLWWQWALVVAGYVTAFVLLSFALRTIGVGTAYALWSGLGTAGVAIVAWFLFGERLTPVAMIGILLIIAGVVLLEVGGHRPASN</sequence>
<dbReference type="InterPro" id="IPR045324">
    <property type="entry name" value="Small_multidrug_res"/>
</dbReference>
<accession>A0ABZ3FNE7</accession>
<dbReference type="InterPro" id="IPR000390">
    <property type="entry name" value="Small_drug/metabolite_transptr"/>
</dbReference>
<comment type="subcellular location">
    <subcellularLocation>
        <location evidence="1 7">Cell membrane</location>
        <topology evidence="1 7">Multi-pass membrane protein</topology>
    </subcellularLocation>
</comment>
<feature type="transmembrane region" description="Helical" evidence="8">
    <location>
        <begin position="58"/>
        <end position="79"/>
    </location>
</feature>
<feature type="transmembrane region" description="Helical" evidence="8">
    <location>
        <begin position="85"/>
        <end position="105"/>
    </location>
</feature>
<dbReference type="Proteomes" id="UP001442841">
    <property type="component" value="Chromosome"/>
</dbReference>
<dbReference type="PANTHER" id="PTHR30561:SF1">
    <property type="entry name" value="MULTIDRUG TRANSPORTER EMRE"/>
    <property type="match status" value="1"/>
</dbReference>
<evidence type="ECO:0000313" key="10">
    <source>
        <dbReference type="Proteomes" id="UP001442841"/>
    </source>
</evidence>
<evidence type="ECO:0000256" key="8">
    <source>
        <dbReference type="SAM" id="Phobius"/>
    </source>
</evidence>
<dbReference type="Gene3D" id="1.10.3730.20">
    <property type="match status" value="1"/>
</dbReference>
<protein>
    <submittedName>
        <fullName evidence="9">Multidrug efflux SMR transporter</fullName>
    </submittedName>
</protein>
<organism evidence="9 10">
    <name type="scientific">Ammonicoccus fulvus</name>
    <dbReference type="NCBI Taxonomy" id="3138240"/>
    <lineage>
        <taxon>Bacteria</taxon>
        <taxon>Bacillati</taxon>
        <taxon>Actinomycetota</taxon>
        <taxon>Actinomycetes</taxon>
        <taxon>Propionibacteriales</taxon>
        <taxon>Propionibacteriaceae</taxon>
        <taxon>Ammonicoccus</taxon>
    </lineage>
</organism>
<evidence type="ECO:0000313" key="9">
    <source>
        <dbReference type="EMBL" id="XAN07571.1"/>
    </source>
</evidence>
<comment type="similarity">
    <text evidence="7">Belongs to the drug/metabolite transporter (DMT) superfamily. Small multidrug resistance (SMR) (TC 2.A.7.1) family.</text>
</comment>
<keyword evidence="5 8" id="KW-1133">Transmembrane helix</keyword>
<feature type="transmembrane region" description="Helical" evidence="8">
    <location>
        <begin position="30"/>
        <end position="51"/>
    </location>
</feature>
<evidence type="ECO:0000256" key="6">
    <source>
        <dbReference type="ARBA" id="ARBA00023136"/>
    </source>
</evidence>